<dbReference type="InterPro" id="IPR001932">
    <property type="entry name" value="PPM-type_phosphatase-like_dom"/>
</dbReference>
<dbReference type="InterPro" id="IPR029016">
    <property type="entry name" value="GAF-like_dom_sf"/>
</dbReference>
<evidence type="ECO:0000259" key="3">
    <source>
        <dbReference type="SMART" id="SM00331"/>
    </source>
</evidence>
<proteinExistence type="predicted"/>
<evidence type="ECO:0000313" key="4">
    <source>
        <dbReference type="EMBL" id="PWJ47606.1"/>
    </source>
</evidence>
<gene>
    <name evidence="4" type="ORF">BXY45_13637</name>
</gene>
<organism evidence="4 5">
    <name type="scientific">Quadrisphaera granulorum</name>
    <dbReference type="NCBI Taxonomy" id="317664"/>
    <lineage>
        <taxon>Bacteria</taxon>
        <taxon>Bacillati</taxon>
        <taxon>Actinomycetota</taxon>
        <taxon>Actinomycetes</taxon>
        <taxon>Kineosporiales</taxon>
        <taxon>Kineosporiaceae</taxon>
        <taxon>Quadrisphaera</taxon>
    </lineage>
</organism>
<dbReference type="PANTHER" id="PTHR43156:SF2">
    <property type="entry name" value="STAGE II SPORULATION PROTEIN E"/>
    <property type="match status" value="1"/>
</dbReference>
<evidence type="ECO:0000313" key="5">
    <source>
        <dbReference type="Proteomes" id="UP000245469"/>
    </source>
</evidence>
<evidence type="ECO:0000256" key="1">
    <source>
        <dbReference type="ARBA" id="ARBA00022801"/>
    </source>
</evidence>
<feature type="domain" description="PPM-type phosphatase" evidence="3">
    <location>
        <begin position="85"/>
        <end position="304"/>
    </location>
</feature>
<dbReference type="Proteomes" id="UP000245469">
    <property type="component" value="Unassembled WGS sequence"/>
</dbReference>
<dbReference type="PANTHER" id="PTHR43156">
    <property type="entry name" value="STAGE II SPORULATION PROTEIN E-RELATED"/>
    <property type="match status" value="1"/>
</dbReference>
<keyword evidence="1" id="KW-0378">Hydrolase</keyword>
<dbReference type="SUPFAM" id="SSF81606">
    <property type="entry name" value="PP2C-like"/>
    <property type="match status" value="1"/>
</dbReference>
<comment type="caution">
    <text evidence="4">The sequence shown here is derived from an EMBL/GenBank/DDBJ whole genome shotgun (WGS) entry which is preliminary data.</text>
</comment>
<protein>
    <submittedName>
        <fullName evidence="4">Serine phosphatase RsbU (Regulator of sigma subunit)</fullName>
    </submittedName>
</protein>
<keyword evidence="5" id="KW-1185">Reference proteome</keyword>
<dbReference type="Gene3D" id="3.30.450.40">
    <property type="match status" value="1"/>
</dbReference>
<name>A0A315ZQ07_9ACTN</name>
<dbReference type="SUPFAM" id="SSF55781">
    <property type="entry name" value="GAF domain-like"/>
    <property type="match status" value="1"/>
</dbReference>
<reference evidence="4 5" key="1">
    <citation type="submission" date="2018-03" db="EMBL/GenBank/DDBJ databases">
        <title>Genomic Encyclopedia of Archaeal and Bacterial Type Strains, Phase II (KMG-II): from individual species to whole genera.</title>
        <authorList>
            <person name="Goeker M."/>
        </authorList>
    </citation>
    <scope>NUCLEOTIDE SEQUENCE [LARGE SCALE GENOMIC DNA]</scope>
    <source>
        <strain evidence="4 5">DSM 44889</strain>
    </source>
</reference>
<dbReference type="InterPro" id="IPR036457">
    <property type="entry name" value="PPM-type-like_dom_sf"/>
</dbReference>
<feature type="region of interest" description="Disordered" evidence="2">
    <location>
        <begin position="308"/>
        <end position="341"/>
    </location>
</feature>
<dbReference type="EMBL" id="QGDQ01000036">
    <property type="protein sequence ID" value="PWJ47606.1"/>
    <property type="molecule type" value="Genomic_DNA"/>
</dbReference>
<dbReference type="AlphaFoldDB" id="A0A315ZQ07"/>
<dbReference type="OrthoDB" id="118142at2"/>
<dbReference type="InterPro" id="IPR052016">
    <property type="entry name" value="Bact_Sigma-Reg"/>
</dbReference>
<dbReference type="Pfam" id="PF07228">
    <property type="entry name" value="SpoIIE"/>
    <property type="match status" value="1"/>
</dbReference>
<dbReference type="GO" id="GO:0016791">
    <property type="term" value="F:phosphatase activity"/>
    <property type="evidence" value="ECO:0007669"/>
    <property type="project" value="TreeGrafter"/>
</dbReference>
<dbReference type="SMART" id="SM00331">
    <property type="entry name" value="PP2C_SIG"/>
    <property type="match status" value="1"/>
</dbReference>
<dbReference type="Pfam" id="PF01590">
    <property type="entry name" value="GAF"/>
    <property type="match status" value="1"/>
</dbReference>
<evidence type="ECO:0000256" key="2">
    <source>
        <dbReference type="SAM" id="MobiDB-lite"/>
    </source>
</evidence>
<accession>A0A315ZQ07</accession>
<sequence>MHAWAAVPLQGRRQLLGCVTLGFTEPHSWSGSERELLQAFAALTAQALDRIGAHAAEHAALAEVAGIAETLQRSMLTAPPEPDHLQIAVRYAAASSAAEVGGDWYDAFVTSEGLTTLVVGDVTGHDMRAAAVMGQLRNLLRGIAFTLGEPPARALAALDRAAAGLGIDTVATVVIAQIEVDEAHRAAGTRLLRWSNAGHLPPLLLTAEGAVSYLQPDDSDVVLGWDPSTDRHDHELVLPVGATVLLFTDGLVERRGASLEHGLAWLAGAVAELADAPLEELCDALLELVGDHLDDDVALLALRAYAEDEPRPAEAGPSHVPAGHEAVQAARPENDAPSEGS</sequence>
<dbReference type="InterPro" id="IPR003018">
    <property type="entry name" value="GAF"/>
</dbReference>
<dbReference type="Gene3D" id="3.60.40.10">
    <property type="entry name" value="PPM-type phosphatase domain"/>
    <property type="match status" value="1"/>
</dbReference>